<accession>A0ACB9IGP0</accession>
<comment type="caution">
    <text evidence="1">The sequence shown here is derived from an EMBL/GenBank/DDBJ whole genome shotgun (WGS) entry which is preliminary data.</text>
</comment>
<evidence type="ECO:0000313" key="1">
    <source>
        <dbReference type="EMBL" id="KAI3806848.1"/>
    </source>
</evidence>
<evidence type="ECO:0000313" key="2">
    <source>
        <dbReference type="Proteomes" id="UP001056120"/>
    </source>
</evidence>
<dbReference type="EMBL" id="CM042025">
    <property type="protein sequence ID" value="KAI3806848.1"/>
    <property type="molecule type" value="Genomic_DNA"/>
</dbReference>
<protein>
    <submittedName>
        <fullName evidence="1">Uncharacterized protein</fullName>
    </submittedName>
</protein>
<reference evidence="2" key="1">
    <citation type="journal article" date="2022" name="Mol. Ecol. Resour.">
        <title>The genomes of chicory, endive, great burdock and yacon provide insights into Asteraceae palaeo-polyploidization history and plant inulin production.</title>
        <authorList>
            <person name="Fan W."/>
            <person name="Wang S."/>
            <person name="Wang H."/>
            <person name="Wang A."/>
            <person name="Jiang F."/>
            <person name="Liu H."/>
            <person name="Zhao H."/>
            <person name="Xu D."/>
            <person name="Zhang Y."/>
        </authorList>
    </citation>
    <scope>NUCLEOTIDE SEQUENCE [LARGE SCALE GENOMIC DNA]</scope>
    <source>
        <strain evidence="2">cv. Yunnan</strain>
    </source>
</reference>
<proteinExistence type="predicted"/>
<sequence>MLPHDDSYAQSLSGYISIKWLILAGFVDTCNTKRVCGSDDSALPLEAGSRHQKSLWFEWFSCAPRSGHTFRSFMSWVSRTRV</sequence>
<dbReference type="Proteomes" id="UP001056120">
    <property type="component" value="Linkage Group LG08"/>
</dbReference>
<keyword evidence="2" id="KW-1185">Reference proteome</keyword>
<name>A0ACB9IGP0_9ASTR</name>
<reference evidence="1 2" key="2">
    <citation type="journal article" date="2022" name="Mol. Ecol. Resour.">
        <title>The genomes of chicory, endive, great burdock and yacon provide insights into Asteraceae paleo-polyploidization history and plant inulin production.</title>
        <authorList>
            <person name="Fan W."/>
            <person name="Wang S."/>
            <person name="Wang H."/>
            <person name="Wang A."/>
            <person name="Jiang F."/>
            <person name="Liu H."/>
            <person name="Zhao H."/>
            <person name="Xu D."/>
            <person name="Zhang Y."/>
        </authorList>
    </citation>
    <scope>NUCLEOTIDE SEQUENCE [LARGE SCALE GENOMIC DNA]</scope>
    <source>
        <strain evidence="2">cv. Yunnan</strain>
        <tissue evidence="1">Leaves</tissue>
    </source>
</reference>
<organism evidence="1 2">
    <name type="scientific">Smallanthus sonchifolius</name>
    <dbReference type="NCBI Taxonomy" id="185202"/>
    <lineage>
        <taxon>Eukaryota</taxon>
        <taxon>Viridiplantae</taxon>
        <taxon>Streptophyta</taxon>
        <taxon>Embryophyta</taxon>
        <taxon>Tracheophyta</taxon>
        <taxon>Spermatophyta</taxon>
        <taxon>Magnoliopsida</taxon>
        <taxon>eudicotyledons</taxon>
        <taxon>Gunneridae</taxon>
        <taxon>Pentapetalae</taxon>
        <taxon>asterids</taxon>
        <taxon>campanulids</taxon>
        <taxon>Asterales</taxon>
        <taxon>Asteraceae</taxon>
        <taxon>Asteroideae</taxon>
        <taxon>Heliantheae alliance</taxon>
        <taxon>Millerieae</taxon>
        <taxon>Smallanthus</taxon>
    </lineage>
</organism>
<gene>
    <name evidence="1" type="ORF">L1987_22763</name>
</gene>